<keyword evidence="4 8" id="KW-0812">Transmembrane</keyword>
<dbReference type="InterPro" id="IPR020846">
    <property type="entry name" value="MFS_dom"/>
</dbReference>
<feature type="transmembrane region" description="Helical" evidence="8">
    <location>
        <begin position="132"/>
        <end position="151"/>
    </location>
</feature>
<evidence type="ECO:0000256" key="7">
    <source>
        <dbReference type="SAM" id="MobiDB-lite"/>
    </source>
</evidence>
<comment type="similarity">
    <text evidence="2">Belongs to the major facilitator superfamily. Monocarboxylate porter (TC 2.A.1.13) family.</text>
</comment>
<dbReference type="RefSeq" id="XP_062731667.1">
    <property type="nucleotide sequence ID" value="XM_062880243.1"/>
</dbReference>
<feature type="region of interest" description="Disordered" evidence="7">
    <location>
        <begin position="14"/>
        <end position="52"/>
    </location>
</feature>
<feature type="transmembrane region" description="Helical" evidence="8">
    <location>
        <begin position="221"/>
        <end position="241"/>
    </location>
</feature>
<proteinExistence type="inferred from homology"/>
<dbReference type="PROSITE" id="PS50850">
    <property type="entry name" value="MFS"/>
    <property type="match status" value="1"/>
</dbReference>
<dbReference type="PANTHER" id="PTHR11360">
    <property type="entry name" value="MONOCARBOXYLATE TRANSPORTER"/>
    <property type="match status" value="1"/>
</dbReference>
<feature type="transmembrane region" description="Helical" evidence="8">
    <location>
        <begin position="425"/>
        <end position="448"/>
    </location>
</feature>
<organism evidence="10 11">
    <name type="scientific">Podospora bellae-mahoneyi</name>
    <dbReference type="NCBI Taxonomy" id="2093777"/>
    <lineage>
        <taxon>Eukaryota</taxon>
        <taxon>Fungi</taxon>
        <taxon>Dikarya</taxon>
        <taxon>Ascomycota</taxon>
        <taxon>Pezizomycotina</taxon>
        <taxon>Sordariomycetes</taxon>
        <taxon>Sordariomycetidae</taxon>
        <taxon>Sordariales</taxon>
        <taxon>Podosporaceae</taxon>
        <taxon>Podospora</taxon>
    </lineage>
</organism>
<accession>A0ABR0FFE9</accession>
<dbReference type="Proteomes" id="UP001322138">
    <property type="component" value="Unassembled WGS sequence"/>
</dbReference>
<sequence length="453" mass="47834">MAVRLYPGGDVKANLTDSESLRTPSIVRGEAKSPSPPPPPHQQPPAPPTLGHAGFPEGGARAWLTVSGASACLFVSFGWVNCAGIFQSHYQANQLSNYTPSEISWISALQIFFMIFSGIWVGRIFDSHGPAALLLVGSFMHVFGMMMISLSTTYYQILLSQAICSAVGASMVFFPAFTCVSTWFLKKRGAAMGLVVCGSSIGGVIFPVMLINLIPKVGFPWAIRICAFLVLALLIWANFTVRTRIPPVKRPFDFKAFLAPLRELPFALLTAGIFFFYWGMFVPFTFIVVEALAGGMSENLANYLVPILNGASIIGRTIPNAVADKLGHFNVMISMAAFTSILILAVWLPSSGDAAIITFAVLFGIGSGAGIGLTPVLIASISPIQQIGARTGTAFSIASIAALTGSPIGGAILTSANGAFQSPKIFGGVACAVGTLLFIAARVALVGVKPKKF</sequence>
<feature type="transmembrane region" description="Helical" evidence="8">
    <location>
        <begin position="330"/>
        <end position="348"/>
    </location>
</feature>
<comment type="subcellular location">
    <subcellularLocation>
        <location evidence="1">Membrane</location>
        <topology evidence="1">Multi-pass membrane protein</topology>
    </subcellularLocation>
</comment>
<evidence type="ECO:0000256" key="5">
    <source>
        <dbReference type="ARBA" id="ARBA00022989"/>
    </source>
</evidence>
<feature type="transmembrane region" description="Helical" evidence="8">
    <location>
        <begin position="354"/>
        <end position="381"/>
    </location>
</feature>
<evidence type="ECO:0000259" key="9">
    <source>
        <dbReference type="PROSITE" id="PS50850"/>
    </source>
</evidence>
<dbReference type="InterPro" id="IPR036259">
    <property type="entry name" value="MFS_trans_sf"/>
</dbReference>
<evidence type="ECO:0000256" key="1">
    <source>
        <dbReference type="ARBA" id="ARBA00004141"/>
    </source>
</evidence>
<evidence type="ECO:0000256" key="4">
    <source>
        <dbReference type="ARBA" id="ARBA00022692"/>
    </source>
</evidence>
<feature type="compositionally biased region" description="Pro residues" evidence="7">
    <location>
        <begin position="34"/>
        <end position="48"/>
    </location>
</feature>
<feature type="transmembrane region" description="Helical" evidence="8">
    <location>
        <begin position="393"/>
        <end position="413"/>
    </location>
</feature>
<gene>
    <name evidence="10" type="ORF">QC761_510550</name>
</gene>
<evidence type="ECO:0000256" key="8">
    <source>
        <dbReference type="SAM" id="Phobius"/>
    </source>
</evidence>
<feature type="transmembrane region" description="Helical" evidence="8">
    <location>
        <begin position="106"/>
        <end position="125"/>
    </location>
</feature>
<dbReference type="SUPFAM" id="SSF103473">
    <property type="entry name" value="MFS general substrate transporter"/>
    <property type="match status" value="1"/>
</dbReference>
<dbReference type="PANTHER" id="PTHR11360:SF224">
    <property type="entry name" value="MAJOR FACILITATOR SUPERFAMILY (MFS) PROFILE DOMAIN-CONTAINING PROTEIN-RELATED"/>
    <property type="match status" value="1"/>
</dbReference>
<evidence type="ECO:0000256" key="6">
    <source>
        <dbReference type="ARBA" id="ARBA00023136"/>
    </source>
</evidence>
<protein>
    <recommendedName>
        <fullName evidence="9">Major facilitator superfamily (MFS) profile domain-containing protein</fullName>
    </recommendedName>
</protein>
<dbReference type="Pfam" id="PF07690">
    <property type="entry name" value="MFS_1"/>
    <property type="match status" value="1"/>
</dbReference>
<reference evidence="10 11" key="1">
    <citation type="journal article" date="2023" name="bioRxiv">
        <title>High-quality genome assemblies of four members of thePodospora anserinaspecies complex.</title>
        <authorList>
            <person name="Ament-Velasquez S.L."/>
            <person name="Vogan A.A."/>
            <person name="Wallerman O."/>
            <person name="Hartmann F."/>
            <person name="Gautier V."/>
            <person name="Silar P."/>
            <person name="Giraud T."/>
            <person name="Johannesson H."/>
        </authorList>
    </citation>
    <scope>NUCLEOTIDE SEQUENCE [LARGE SCALE GENOMIC DNA]</scope>
    <source>
        <strain evidence="10 11">CBS 112042</strain>
    </source>
</reference>
<feature type="transmembrane region" description="Helical" evidence="8">
    <location>
        <begin position="157"/>
        <end position="185"/>
    </location>
</feature>
<dbReference type="EMBL" id="JAFFGZ010000007">
    <property type="protein sequence ID" value="KAK4642691.1"/>
    <property type="molecule type" value="Genomic_DNA"/>
</dbReference>
<evidence type="ECO:0000256" key="3">
    <source>
        <dbReference type="ARBA" id="ARBA00022448"/>
    </source>
</evidence>
<dbReference type="InterPro" id="IPR050327">
    <property type="entry name" value="Proton-linked_MCT"/>
</dbReference>
<feature type="transmembrane region" description="Helical" evidence="8">
    <location>
        <begin position="192"/>
        <end position="215"/>
    </location>
</feature>
<comment type="caution">
    <text evidence="10">The sequence shown here is derived from an EMBL/GenBank/DDBJ whole genome shotgun (WGS) entry which is preliminary data.</text>
</comment>
<dbReference type="Gene3D" id="1.20.1250.20">
    <property type="entry name" value="MFS general substrate transporter like domains"/>
    <property type="match status" value="1"/>
</dbReference>
<dbReference type="InterPro" id="IPR011701">
    <property type="entry name" value="MFS"/>
</dbReference>
<evidence type="ECO:0000256" key="2">
    <source>
        <dbReference type="ARBA" id="ARBA00006727"/>
    </source>
</evidence>
<keyword evidence="3" id="KW-0813">Transport</keyword>
<keyword evidence="11" id="KW-1185">Reference proteome</keyword>
<feature type="domain" description="Major facilitator superfamily (MFS) profile" evidence="9">
    <location>
        <begin position="265"/>
        <end position="453"/>
    </location>
</feature>
<dbReference type="GeneID" id="87899725"/>
<feature type="transmembrane region" description="Helical" evidence="8">
    <location>
        <begin position="264"/>
        <end position="288"/>
    </location>
</feature>
<name>A0ABR0FFE9_9PEZI</name>
<keyword evidence="5 8" id="KW-1133">Transmembrane helix</keyword>
<feature type="transmembrane region" description="Helical" evidence="8">
    <location>
        <begin position="62"/>
        <end position="86"/>
    </location>
</feature>
<evidence type="ECO:0000313" key="10">
    <source>
        <dbReference type="EMBL" id="KAK4642691.1"/>
    </source>
</evidence>
<evidence type="ECO:0000313" key="11">
    <source>
        <dbReference type="Proteomes" id="UP001322138"/>
    </source>
</evidence>
<keyword evidence="6 8" id="KW-0472">Membrane</keyword>